<evidence type="ECO:0008006" key="4">
    <source>
        <dbReference type="Google" id="ProtNLM"/>
    </source>
</evidence>
<gene>
    <name evidence="2" type="ORF">ABID24_001725</name>
</gene>
<feature type="transmembrane region" description="Helical" evidence="1">
    <location>
        <begin position="91"/>
        <end position="112"/>
    </location>
</feature>
<keyword evidence="3" id="KW-1185">Reference proteome</keyword>
<proteinExistence type="predicted"/>
<dbReference type="Proteomes" id="UP001549106">
    <property type="component" value="Unassembled WGS sequence"/>
</dbReference>
<feature type="transmembrane region" description="Helical" evidence="1">
    <location>
        <begin position="7"/>
        <end position="28"/>
    </location>
</feature>
<dbReference type="EMBL" id="JBEPMJ010000011">
    <property type="protein sequence ID" value="MET3750473.1"/>
    <property type="molecule type" value="Genomic_DNA"/>
</dbReference>
<keyword evidence="1" id="KW-1133">Transmembrane helix</keyword>
<protein>
    <recommendedName>
        <fullName evidence="4">DUF975 family protein</fullName>
    </recommendedName>
</protein>
<evidence type="ECO:0000313" key="3">
    <source>
        <dbReference type="Proteomes" id="UP001549106"/>
    </source>
</evidence>
<dbReference type="RefSeq" id="WP_147598802.1">
    <property type="nucleotide sequence ID" value="NZ_BAABXP010000004.1"/>
</dbReference>
<accession>A0ABV2M1X5</accession>
<sequence length="398" mass="47928">MKKPRSVTYIFVWFVVYFINLNLAMTWFAYDDKYYFYCIGCILSGVYLKPQIDKNIINTDRELSSYNPLYVRGYFRKDAEKSEYWSFLKGIFYCQVAIIVFWASIWIIVFTYQFCPVDWSERVVMLRIPTIVSSDIVFRMPVFFYSKLMIHSMGILFWICNIIWIIIFNYYGRQYYKDFSYMEDSHGTWMPFRYIAKPHGFGYYRPFDCNYYVPKEKIRGNLREATQKMGYQYTNTVKTYGGYTDSYLRVKKGELQIFQVVYIQTYSEDIMERQNDIFADFWGRCIENKYKTDNVSLSFLLCVEQGNQELEERFWKVLSVNPQKRRNRLAAVLRFEGISDNGKIYSGKPSLRVLECSGIMKRKRKKYIEMRADFLKLMGLKECNNHRSYWGYEDSEEL</sequence>
<feature type="transmembrane region" description="Helical" evidence="1">
    <location>
        <begin position="148"/>
        <end position="172"/>
    </location>
</feature>
<comment type="caution">
    <text evidence="2">The sequence shown here is derived from an EMBL/GenBank/DDBJ whole genome shotgun (WGS) entry which is preliminary data.</text>
</comment>
<keyword evidence="1" id="KW-0472">Membrane</keyword>
<evidence type="ECO:0000313" key="2">
    <source>
        <dbReference type="EMBL" id="MET3750473.1"/>
    </source>
</evidence>
<reference evidence="2 3" key="1">
    <citation type="submission" date="2024-06" db="EMBL/GenBank/DDBJ databases">
        <title>Genomic Encyclopedia of Type Strains, Phase IV (KMG-IV): sequencing the most valuable type-strain genomes for metagenomic binning, comparative biology and taxonomic classification.</title>
        <authorList>
            <person name="Goeker M."/>
        </authorList>
    </citation>
    <scope>NUCLEOTIDE SEQUENCE [LARGE SCALE GENOMIC DNA]</scope>
    <source>
        <strain evidence="2 3">DSM 29492</strain>
    </source>
</reference>
<evidence type="ECO:0000256" key="1">
    <source>
        <dbReference type="SAM" id="Phobius"/>
    </source>
</evidence>
<keyword evidence="1" id="KW-0812">Transmembrane</keyword>
<organism evidence="2 3">
    <name type="scientific">Blautia caecimuris</name>
    <dbReference type="NCBI Taxonomy" id="1796615"/>
    <lineage>
        <taxon>Bacteria</taxon>
        <taxon>Bacillati</taxon>
        <taxon>Bacillota</taxon>
        <taxon>Clostridia</taxon>
        <taxon>Lachnospirales</taxon>
        <taxon>Lachnospiraceae</taxon>
        <taxon>Blautia</taxon>
    </lineage>
</organism>
<name>A0ABV2M1X5_9FIRM</name>